<keyword evidence="3" id="KW-1185">Reference proteome</keyword>
<feature type="compositionally biased region" description="Polar residues" evidence="1">
    <location>
        <begin position="33"/>
        <end position="53"/>
    </location>
</feature>
<proteinExistence type="predicted"/>
<reference evidence="3" key="1">
    <citation type="journal article" date="2017" name="Nat. Ecol. Evol.">
        <title>Genome expansion and lineage-specific genetic innovations in the forest pathogenic fungi Armillaria.</title>
        <authorList>
            <person name="Sipos G."/>
            <person name="Prasanna A.N."/>
            <person name="Walter M.C."/>
            <person name="O'Connor E."/>
            <person name="Balint B."/>
            <person name="Krizsan K."/>
            <person name="Kiss B."/>
            <person name="Hess J."/>
            <person name="Varga T."/>
            <person name="Slot J."/>
            <person name="Riley R."/>
            <person name="Boka B."/>
            <person name="Rigling D."/>
            <person name="Barry K."/>
            <person name="Lee J."/>
            <person name="Mihaltcheva S."/>
            <person name="LaButti K."/>
            <person name="Lipzen A."/>
            <person name="Waldron R."/>
            <person name="Moloney N.M."/>
            <person name="Sperisen C."/>
            <person name="Kredics L."/>
            <person name="Vagvoelgyi C."/>
            <person name="Patrignani A."/>
            <person name="Fitzpatrick D."/>
            <person name="Nagy I."/>
            <person name="Doyle S."/>
            <person name="Anderson J.B."/>
            <person name="Grigoriev I.V."/>
            <person name="Gueldener U."/>
            <person name="Muensterkoetter M."/>
            <person name="Nagy L.G."/>
        </authorList>
    </citation>
    <scope>NUCLEOTIDE SEQUENCE [LARGE SCALE GENOMIC DNA]</scope>
    <source>
        <strain evidence="3">28-4</strain>
    </source>
</reference>
<organism evidence="2 3">
    <name type="scientific">Armillaria solidipes</name>
    <dbReference type="NCBI Taxonomy" id="1076256"/>
    <lineage>
        <taxon>Eukaryota</taxon>
        <taxon>Fungi</taxon>
        <taxon>Dikarya</taxon>
        <taxon>Basidiomycota</taxon>
        <taxon>Agaricomycotina</taxon>
        <taxon>Agaricomycetes</taxon>
        <taxon>Agaricomycetidae</taxon>
        <taxon>Agaricales</taxon>
        <taxon>Marasmiineae</taxon>
        <taxon>Physalacriaceae</taxon>
        <taxon>Armillaria</taxon>
    </lineage>
</organism>
<name>A0A2H3BCK2_9AGAR</name>
<dbReference type="Proteomes" id="UP000218334">
    <property type="component" value="Unassembled WGS sequence"/>
</dbReference>
<protein>
    <submittedName>
        <fullName evidence="2">Uncharacterized protein</fullName>
    </submittedName>
</protein>
<evidence type="ECO:0000313" key="3">
    <source>
        <dbReference type="Proteomes" id="UP000218334"/>
    </source>
</evidence>
<feature type="region of interest" description="Disordered" evidence="1">
    <location>
        <begin position="33"/>
        <end position="62"/>
    </location>
</feature>
<accession>A0A2H3BCK2</accession>
<evidence type="ECO:0000256" key="1">
    <source>
        <dbReference type="SAM" id="MobiDB-lite"/>
    </source>
</evidence>
<dbReference type="EMBL" id="KZ293467">
    <property type="protein sequence ID" value="PBK62307.1"/>
    <property type="molecule type" value="Genomic_DNA"/>
</dbReference>
<evidence type="ECO:0000313" key="2">
    <source>
        <dbReference type="EMBL" id="PBK62307.1"/>
    </source>
</evidence>
<gene>
    <name evidence="2" type="ORF">ARMSODRAFT_1024918</name>
</gene>
<sequence length="277" mass="31089">MTDYDFTYYYATEQDGDRMSRVSFSASIASLPQWSTPASPNTTKGDQAPTSRDQASRGTDRNSRCMDVIQRIRALSTLGKKTAKVLLLKLTYKKKSSRPSEDWIRTINPSFEFTWIDKLPMLSSCQLQLSLQAHVVTKLCQYVFCTRPGSTLGATFSGQQISPHKIWTSGLLILRVLYQFADFFILGLNNNTTIKSIAERPEAAEVYTGAGSSTRVCPLGACGIYTLIGWCHTGWHTKNHGGYHIKDRVNVMTPINGYEWPVPMPKDANLDLIRIEM</sequence>
<dbReference type="AlphaFoldDB" id="A0A2H3BCK2"/>